<keyword evidence="2" id="KW-0812">Transmembrane</keyword>
<sequence length="311" mass="33742">MSQFPPPPANDPNDPTMQFPTQQSGPVPPVPYQPPSPYQPASPQEAETAYIPMVQQPEAPYQPETPYQPESQFPPAPGFQEPGPYQPAGDFQQASGQFGNYNEAPPLTPEETVRKDKSNNWLVPVIVGVLALGIGGGAGYFLWSDADAVAKVETLTKTNKELDGKLKAANTEIETLQNGMTDEQADLDSQKADLLEQQEALETAQAELKTQQQEFEDAKKKNEAEAPAADEKENTVVIAEGRWTVGEDIDAGSYKSTSPVEVDNCYWAITKTGSNGDDIVSNDFGVKGNLTVVLKEGQDFESTSCGTWTKQ</sequence>
<gene>
    <name evidence="3" type="ORF">V5R04_13695</name>
</gene>
<feature type="compositionally biased region" description="Basic and acidic residues" evidence="1">
    <location>
        <begin position="216"/>
        <end position="232"/>
    </location>
</feature>
<accession>A0AAU7DWC8</accession>
<keyword evidence="2" id="KW-1133">Transmembrane helix</keyword>
<dbReference type="EMBL" id="CP146203">
    <property type="protein sequence ID" value="XBH21253.1"/>
    <property type="molecule type" value="Genomic_DNA"/>
</dbReference>
<protein>
    <submittedName>
        <fullName evidence="3">Uncharacterized protein</fullName>
    </submittedName>
</protein>
<reference evidence="3" key="1">
    <citation type="submission" date="2024-02" db="EMBL/GenBank/DDBJ databases">
        <title>Tomenella chthoni gen. nov. sp. nov., a member of the family Jonesiaceae isolated from bat guano.</title>
        <authorList>
            <person name="Miller S.L."/>
            <person name="King J."/>
            <person name="Sankaranarayanan K."/>
            <person name="Lawson P.A."/>
        </authorList>
    </citation>
    <scope>NUCLEOTIDE SEQUENCE</scope>
    <source>
        <strain evidence="3">BS-20</strain>
    </source>
</reference>
<feature type="compositionally biased region" description="Pro residues" evidence="1">
    <location>
        <begin position="26"/>
        <end position="40"/>
    </location>
</feature>
<feature type="region of interest" description="Disordered" evidence="1">
    <location>
        <begin position="207"/>
        <end position="232"/>
    </location>
</feature>
<evidence type="ECO:0000313" key="3">
    <source>
        <dbReference type="EMBL" id="XBH21253.1"/>
    </source>
</evidence>
<keyword evidence="2" id="KW-0472">Membrane</keyword>
<evidence type="ECO:0000256" key="1">
    <source>
        <dbReference type="SAM" id="MobiDB-lite"/>
    </source>
</evidence>
<organism evidence="3">
    <name type="scientific">Jonesiaceae bacterium BS-20</name>
    <dbReference type="NCBI Taxonomy" id="3120821"/>
    <lineage>
        <taxon>Bacteria</taxon>
        <taxon>Bacillati</taxon>
        <taxon>Actinomycetota</taxon>
        <taxon>Actinomycetes</taxon>
        <taxon>Micrococcales</taxon>
        <taxon>Jonesiaceae</taxon>
    </lineage>
</organism>
<proteinExistence type="predicted"/>
<dbReference type="AlphaFoldDB" id="A0AAU7DWC8"/>
<feature type="compositionally biased region" description="Pro residues" evidence="1">
    <location>
        <begin position="1"/>
        <end position="10"/>
    </location>
</feature>
<feature type="transmembrane region" description="Helical" evidence="2">
    <location>
        <begin position="121"/>
        <end position="143"/>
    </location>
</feature>
<name>A0AAU7DWC8_9MICO</name>
<feature type="region of interest" description="Disordered" evidence="1">
    <location>
        <begin position="1"/>
        <end position="115"/>
    </location>
</feature>
<evidence type="ECO:0000256" key="2">
    <source>
        <dbReference type="SAM" id="Phobius"/>
    </source>
</evidence>